<evidence type="ECO:0000313" key="3">
    <source>
        <dbReference type="Proteomes" id="UP000186955"/>
    </source>
</evidence>
<dbReference type="AlphaFoldDB" id="A0A1Q5TCD9"/>
<comment type="caution">
    <text evidence="2">The sequence shown here is derived from an EMBL/GenBank/DDBJ whole genome shotgun (WGS) entry which is preliminary data.</text>
</comment>
<keyword evidence="1" id="KW-0732">Signal</keyword>
<protein>
    <submittedName>
        <fullName evidence="2">Uncharacterized protein</fullName>
    </submittedName>
</protein>
<organism evidence="2 3">
    <name type="scientific">Penicillium subrubescens</name>
    <dbReference type="NCBI Taxonomy" id="1316194"/>
    <lineage>
        <taxon>Eukaryota</taxon>
        <taxon>Fungi</taxon>
        <taxon>Dikarya</taxon>
        <taxon>Ascomycota</taxon>
        <taxon>Pezizomycotina</taxon>
        <taxon>Eurotiomycetes</taxon>
        <taxon>Eurotiomycetidae</taxon>
        <taxon>Eurotiales</taxon>
        <taxon>Aspergillaceae</taxon>
        <taxon>Penicillium</taxon>
    </lineage>
</organism>
<dbReference type="Proteomes" id="UP000186955">
    <property type="component" value="Unassembled WGS sequence"/>
</dbReference>
<sequence>MNLLYTLSFSLVALATSANPNDPLCNVFPVSMLEFSSSFQQPEPPLVKPEFKTSFIQHKWYTIQPRYWDEYEAYDGGLASSVFDYSHTTKDGLVLNTLTSYEGNSTQPTVWTGYVNSNYPLFTEDLLIQGGAVFGGLVKRDLLDKHVASVSFRPPLLMQ</sequence>
<reference evidence="2 3" key="1">
    <citation type="submission" date="2016-10" db="EMBL/GenBank/DDBJ databases">
        <title>Genome sequence of the ascomycete fungus Penicillium subrubescens.</title>
        <authorList>
            <person name="De Vries R.P."/>
            <person name="Peng M."/>
            <person name="Dilokpimol A."/>
            <person name="Hilden K."/>
            <person name="Makela M.R."/>
            <person name="Grigoriev I."/>
            <person name="Riley R."/>
            <person name="Granchi Z."/>
        </authorList>
    </citation>
    <scope>NUCLEOTIDE SEQUENCE [LARGE SCALE GENOMIC DNA]</scope>
    <source>
        <strain evidence="2 3">CBS 132785</strain>
    </source>
</reference>
<name>A0A1Q5TCD9_9EURO</name>
<keyword evidence="3" id="KW-1185">Reference proteome</keyword>
<evidence type="ECO:0000256" key="1">
    <source>
        <dbReference type="SAM" id="SignalP"/>
    </source>
</evidence>
<proteinExistence type="predicted"/>
<feature type="signal peptide" evidence="1">
    <location>
        <begin position="1"/>
        <end position="18"/>
    </location>
</feature>
<accession>A0A1Q5TCD9</accession>
<dbReference type="EMBL" id="MNBE01000683">
    <property type="protein sequence ID" value="OKO97870.1"/>
    <property type="molecule type" value="Genomic_DNA"/>
</dbReference>
<gene>
    <name evidence="2" type="ORF">PENSUB_9796</name>
</gene>
<evidence type="ECO:0000313" key="2">
    <source>
        <dbReference type="EMBL" id="OKO97870.1"/>
    </source>
</evidence>
<feature type="chain" id="PRO_5013112677" evidence="1">
    <location>
        <begin position="19"/>
        <end position="159"/>
    </location>
</feature>